<accession>A0A6N6RLN6</accession>
<dbReference type="PANTHER" id="PTHR33794">
    <property type="entry name" value="BACILLOLYSIN"/>
    <property type="match status" value="1"/>
</dbReference>
<evidence type="ECO:0000256" key="6">
    <source>
        <dbReference type="ARBA" id="ARBA00023049"/>
    </source>
</evidence>
<dbReference type="Gene3D" id="1.10.390.10">
    <property type="entry name" value="Neutral Protease Domain 2"/>
    <property type="match status" value="1"/>
</dbReference>
<keyword evidence="1" id="KW-0645">Protease</keyword>
<evidence type="ECO:0000256" key="4">
    <source>
        <dbReference type="ARBA" id="ARBA00022801"/>
    </source>
</evidence>
<dbReference type="GO" id="GO:0005615">
    <property type="term" value="C:extracellular space"/>
    <property type="evidence" value="ECO:0007669"/>
    <property type="project" value="InterPro"/>
</dbReference>
<sequence length="601" mass="67346">MRLHLTTAFALLIGFSALGQKHNHSHDESIYSHPLMQKEAVQWYGGFVIQNDAVSEIKTHFFNKLPQTNGSTFELVATAQSPSGTHYHFAQFIQGQRVFGTELVAHIDLSNRVRLITATVFPTSMAQGTPILESTAPLNSEDFLREPIRGVWFYNGQTLQPAVRQVVADGLKFEEFVNSAEGNTLWKRDLNLYIDTTVSVMVFDPDPLTMVPSVYADPYKDQGDANSSNLDPLRVQRDVVADYNNGTFRLQNAYVKISDFDSPSTAITTESSPQFHYSRSTDAFEQVNAFYHVTQYQFYMQSLGFNLCGYQINVDANAWSGADQSSFNRSTNPPSMRFGEGGVDDAEDADVVLHEYGHAISHSASPSSNSGTERGCLDEALGDYLAASYSRSVSPFGYDRVFSWDGHNEYWNGRFASNVNNKNYQNLSFNSIYTHTDIWASALMEIWGKLGREVTDKIVLQGVYSYASGMTMPQAAMAVVDADSTLYGGQHVQPIWEAFVNHGILPANPIGLTELDDRQEVLFYNTTGFARGENIDVHLNSERDYRYYMMDMSGRIISHGTIKSGTERWTYSSSGLRTGTYILQLTDDQGRSHRQKLVRLN</sequence>
<feature type="domain" description="FTP" evidence="7">
    <location>
        <begin position="72"/>
        <end position="117"/>
    </location>
</feature>
<dbReference type="Proteomes" id="UP000468650">
    <property type="component" value="Unassembled WGS sequence"/>
</dbReference>
<dbReference type="GO" id="GO:0008270">
    <property type="term" value="F:zinc ion binding"/>
    <property type="evidence" value="ECO:0007669"/>
    <property type="project" value="InterPro"/>
</dbReference>
<dbReference type="NCBIfam" id="TIGR04183">
    <property type="entry name" value="Por_Secre_tail"/>
    <property type="match status" value="1"/>
</dbReference>
<keyword evidence="5" id="KW-0862">Zinc</keyword>
<dbReference type="InterPro" id="IPR026444">
    <property type="entry name" value="Secre_tail"/>
</dbReference>
<gene>
    <name evidence="8" type="ORF">F8C67_01750</name>
</gene>
<keyword evidence="6" id="KW-0482">Metalloprotease</keyword>
<dbReference type="InterPro" id="IPR050728">
    <property type="entry name" value="Zinc_Metalloprotease_M4"/>
</dbReference>
<evidence type="ECO:0000259" key="7">
    <source>
        <dbReference type="Pfam" id="PF07504"/>
    </source>
</evidence>
<dbReference type="PANTHER" id="PTHR33794:SF1">
    <property type="entry name" value="BACILLOLYSIN"/>
    <property type="match status" value="1"/>
</dbReference>
<evidence type="ECO:0000256" key="3">
    <source>
        <dbReference type="ARBA" id="ARBA00022729"/>
    </source>
</evidence>
<dbReference type="GO" id="GO:0006508">
    <property type="term" value="P:proteolysis"/>
    <property type="evidence" value="ECO:0007669"/>
    <property type="project" value="UniProtKB-KW"/>
</dbReference>
<dbReference type="RefSeq" id="WP_151666066.1">
    <property type="nucleotide sequence ID" value="NZ_WBVO01000001.1"/>
</dbReference>
<keyword evidence="4" id="KW-0378">Hydrolase</keyword>
<proteinExistence type="predicted"/>
<evidence type="ECO:0000313" key="9">
    <source>
        <dbReference type="Proteomes" id="UP000468650"/>
    </source>
</evidence>
<keyword evidence="3" id="KW-0732">Signal</keyword>
<evidence type="ECO:0000256" key="1">
    <source>
        <dbReference type="ARBA" id="ARBA00022670"/>
    </source>
</evidence>
<dbReference type="Pfam" id="PF07504">
    <property type="entry name" value="FTP"/>
    <property type="match status" value="1"/>
</dbReference>
<dbReference type="Gene3D" id="3.10.170.10">
    <property type="match status" value="1"/>
</dbReference>
<name>A0A6N6RLN6_9FLAO</name>
<dbReference type="AlphaFoldDB" id="A0A6N6RLN6"/>
<dbReference type="Pfam" id="PF02128">
    <property type="entry name" value="Peptidase_M36"/>
    <property type="match status" value="1"/>
</dbReference>
<dbReference type="InterPro" id="IPR001842">
    <property type="entry name" value="Peptidase_M36"/>
</dbReference>
<dbReference type="GO" id="GO:0004222">
    <property type="term" value="F:metalloendopeptidase activity"/>
    <property type="evidence" value="ECO:0007669"/>
    <property type="project" value="InterPro"/>
</dbReference>
<keyword evidence="9" id="KW-1185">Reference proteome</keyword>
<comment type="caution">
    <text evidence="8">The sequence shown here is derived from an EMBL/GenBank/DDBJ whole genome shotgun (WGS) entry which is preliminary data.</text>
</comment>
<dbReference type="OrthoDB" id="5289240at2"/>
<organism evidence="8 9">
    <name type="scientific">Phaeocystidibacter luteus</name>
    <dbReference type="NCBI Taxonomy" id="911197"/>
    <lineage>
        <taxon>Bacteria</taxon>
        <taxon>Pseudomonadati</taxon>
        <taxon>Bacteroidota</taxon>
        <taxon>Flavobacteriia</taxon>
        <taxon>Flavobacteriales</taxon>
        <taxon>Phaeocystidibacteraceae</taxon>
        <taxon>Phaeocystidibacter</taxon>
    </lineage>
</organism>
<reference evidence="8 9" key="1">
    <citation type="submission" date="2019-09" db="EMBL/GenBank/DDBJ databases">
        <title>Genomes of family Cryomorphaceae.</title>
        <authorList>
            <person name="Bowman J.P."/>
        </authorList>
    </citation>
    <scope>NUCLEOTIDE SEQUENCE [LARGE SCALE GENOMIC DNA]</scope>
    <source>
        <strain evidence="8 9">LMG 25704</strain>
    </source>
</reference>
<protein>
    <submittedName>
        <fullName evidence="8">T9SS type A sorting domain-containing protein</fullName>
    </submittedName>
</protein>
<dbReference type="SUPFAM" id="SSF55486">
    <property type="entry name" value="Metalloproteases ('zincins'), catalytic domain"/>
    <property type="match status" value="1"/>
</dbReference>
<keyword evidence="2" id="KW-0479">Metal-binding</keyword>
<dbReference type="InterPro" id="IPR011096">
    <property type="entry name" value="FTP_domain"/>
</dbReference>
<evidence type="ECO:0000256" key="5">
    <source>
        <dbReference type="ARBA" id="ARBA00022833"/>
    </source>
</evidence>
<evidence type="ECO:0000313" key="8">
    <source>
        <dbReference type="EMBL" id="KAB2814486.1"/>
    </source>
</evidence>
<dbReference type="InterPro" id="IPR027268">
    <property type="entry name" value="Peptidase_M4/M1_CTD_sf"/>
</dbReference>
<dbReference type="EMBL" id="WBVO01000001">
    <property type="protein sequence ID" value="KAB2814486.1"/>
    <property type="molecule type" value="Genomic_DNA"/>
</dbReference>
<evidence type="ECO:0000256" key="2">
    <source>
        <dbReference type="ARBA" id="ARBA00022723"/>
    </source>
</evidence>